<dbReference type="PANTHER" id="PTHR28096">
    <property type="entry name" value="PROTEIN FAF1"/>
    <property type="match status" value="1"/>
</dbReference>
<accession>A0A565BP34</accession>
<dbReference type="Proteomes" id="UP000489600">
    <property type="component" value="Unassembled WGS sequence"/>
</dbReference>
<comment type="caution">
    <text evidence="2">The sequence shown here is derived from an EMBL/GenBank/DDBJ whole genome shotgun (WGS) entry which is preliminary data.</text>
</comment>
<reference evidence="2" key="1">
    <citation type="submission" date="2019-07" db="EMBL/GenBank/DDBJ databases">
        <authorList>
            <person name="Dittberner H."/>
        </authorList>
    </citation>
    <scope>NUCLEOTIDE SEQUENCE [LARGE SCALE GENOMIC DNA]</scope>
</reference>
<organism evidence="2 3">
    <name type="scientific">Arabis nemorensis</name>
    <dbReference type="NCBI Taxonomy" id="586526"/>
    <lineage>
        <taxon>Eukaryota</taxon>
        <taxon>Viridiplantae</taxon>
        <taxon>Streptophyta</taxon>
        <taxon>Embryophyta</taxon>
        <taxon>Tracheophyta</taxon>
        <taxon>Spermatophyta</taxon>
        <taxon>Magnoliopsida</taxon>
        <taxon>eudicotyledons</taxon>
        <taxon>Gunneridae</taxon>
        <taxon>Pentapetalae</taxon>
        <taxon>rosids</taxon>
        <taxon>malvids</taxon>
        <taxon>Brassicales</taxon>
        <taxon>Brassicaceae</taxon>
        <taxon>Arabideae</taxon>
        <taxon>Arabis</taxon>
    </lineage>
</organism>
<dbReference type="OrthoDB" id="5556956at2759"/>
<evidence type="ECO:0000256" key="1">
    <source>
        <dbReference type="SAM" id="MobiDB-lite"/>
    </source>
</evidence>
<dbReference type="PANTHER" id="PTHR28096:SF1">
    <property type="entry name" value="PROTEIN FAF1"/>
    <property type="match status" value="1"/>
</dbReference>
<dbReference type="AlphaFoldDB" id="A0A565BP34"/>
<evidence type="ECO:0000313" key="2">
    <source>
        <dbReference type="EMBL" id="VVB03387.1"/>
    </source>
</evidence>
<gene>
    <name evidence="2" type="ORF">ANE_LOCUS13831</name>
</gene>
<dbReference type="Pfam" id="PF15375">
    <property type="entry name" value="FSAF1"/>
    <property type="match status" value="1"/>
</dbReference>
<protein>
    <submittedName>
        <fullName evidence="2">Uncharacterized protein</fullName>
    </submittedName>
</protein>
<dbReference type="EMBL" id="CABITT030000004">
    <property type="protein sequence ID" value="VVB03387.1"/>
    <property type="molecule type" value="Genomic_DNA"/>
</dbReference>
<dbReference type="InterPro" id="IPR027973">
    <property type="entry name" value="FSAF1-like"/>
</dbReference>
<name>A0A565BP34_9BRAS</name>
<proteinExistence type="predicted"/>
<dbReference type="GO" id="GO:0005730">
    <property type="term" value="C:nucleolus"/>
    <property type="evidence" value="ECO:0007669"/>
    <property type="project" value="TreeGrafter"/>
</dbReference>
<feature type="region of interest" description="Disordered" evidence="1">
    <location>
        <begin position="95"/>
        <end position="149"/>
    </location>
</feature>
<dbReference type="InterPro" id="IPR053030">
    <property type="entry name" value="Ribosomal_biogenesis_FAF1-like"/>
</dbReference>
<evidence type="ECO:0000313" key="3">
    <source>
        <dbReference type="Proteomes" id="UP000489600"/>
    </source>
</evidence>
<feature type="compositionally biased region" description="Basic residues" evidence="1">
    <location>
        <begin position="124"/>
        <end position="149"/>
    </location>
</feature>
<sequence>MRDDASSLFTTTWKEKKALENKKVIALGGKPQKKPRVPLSVARNMILGKFGGQVGGVSTKKPAEKKRKPEDRVLKSMVGNFKSGVLDVRHLLHSGSSRINDRDKKIPNYGKIKLGGEIGGGGGKKSKGQKKRGKKNKGKKKGGGKRKGK</sequence>
<feature type="region of interest" description="Disordered" evidence="1">
    <location>
        <begin position="51"/>
        <end position="70"/>
    </location>
</feature>
<keyword evidence="3" id="KW-1185">Reference proteome</keyword>
<dbReference type="GO" id="GO:0000462">
    <property type="term" value="P:maturation of SSU-rRNA from tricistronic rRNA transcript (SSU-rRNA, 5.8S rRNA, LSU-rRNA)"/>
    <property type="evidence" value="ECO:0007669"/>
    <property type="project" value="TreeGrafter"/>
</dbReference>